<evidence type="ECO:0000256" key="1">
    <source>
        <dbReference type="SAM" id="MobiDB-lite"/>
    </source>
</evidence>
<protein>
    <submittedName>
        <fullName evidence="3">Uncharacterized protein</fullName>
    </submittedName>
</protein>
<feature type="transmembrane region" description="Helical" evidence="2">
    <location>
        <begin position="103"/>
        <end position="131"/>
    </location>
</feature>
<keyword evidence="2" id="KW-0812">Transmembrane</keyword>
<reference evidence="3" key="1">
    <citation type="submission" date="2023-03" db="EMBL/GenBank/DDBJ databases">
        <title>Massive genome expansion in bonnet fungi (Mycena s.s.) driven by repeated elements and novel gene families across ecological guilds.</title>
        <authorList>
            <consortium name="Lawrence Berkeley National Laboratory"/>
            <person name="Harder C.B."/>
            <person name="Miyauchi S."/>
            <person name="Viragh M."/>
            <person name="Kuo A."/>
            <person name="Thoen E."/>
            <person name="Andreopoulos B."/>
            <person name="Lu D."/>
            <person name="Skrede I."/>
            <person name="Drula E."/>
            <person name="Henrissat B."/>
            <person name="Morin E."/>
            <person name="Kohler A."/>
            <person name="Barry K."/>
            <person name="LaButti K."/>
            <person name="Morin E."/>
            <person name="Salamov A."/>
            <person name="Lipzen A."/>
            <person name="Mereny Z."/>
            <person name="Hegedus B."/>
            <person name="Baldrian P."/>
            <person name="Stursova M."/>
            <person name="Weitz H."/>
            <person name="Taylor A."/>
            <person name="Grigoriev I.V."/>
            <person name="Nagy L.G."/>
            <person name="Martin F."/>
            <person name="Kauserud H."/>
        </authorList>
    </citation>
    <scope>NUCLEOTIDE SEQUENCE</scope>
    <source>
        <strain evidence="3">9144</strain>
    </source>
</reference>
<keyword evidence="2" id="KW-0472">Membrane</keyword>
<sequence>MAVNTESAPAITLPPAMPASTLPSPLAALPLPPTASTPTTINLLPLLLLLNVIILGGPITVLAIVRPGAIGVLGWLVTMVLLAVISAMVGLTHPLTEPLMITIAVYVVSMATQSVTPSMAVFTGSGVVAILPGQFVIIKLWNGFCGATGLNHRVLTILGAAATRDAIAGMGTALGSIRVYGAEASEGPTSSGKLKRKKFSYVESSTNQTQAMGQTAGPTG</sequence>
<name>A0AAD6YK97_9AGAR</name>
<feature type="transmembrane region" description="Helical" evidence="2">
    <location>
        <begin position="43"/>
        <end position="65"/>
    </location>
</feature>
<dbReference type="AlphaFoldDB" id="A0AAD6YK97"/>
<proteinExistence type="predicted"/>
<feature type="region of interest" description="Disordered" evidence="1">
    <location>
        <begin position="201"/>
        <end position="220"/>
    </location>
</feature>
<dbReference type="Proteomes" id="UP001219525">
    <property type="component" value="Unassembled WGS sequence"/>
</dbReference>
<feature type="transmembrane region" description="Helical" evidence="2">
    <location>
        <begin position="72"/>
        <end position="91"/>
    </location>
</feature>
<comment type="caution">
    <text evidence="3">The sequence shown here is derived from an EMBL/GenBank/DDBJ whole genome shotgun (WGS) entry which is preliminary data.</text>
</comment>
<evidence type="ECO:0000313" key="3">
    <source>
        <dbReference type="EMBL" id="KAJ7221634.1"/>
    </source>
</evidence>
<dbReference type="EMBL" id="JARJCW010000008">
    <property type="protein sequence ID" value="KAJ7221634.1"/>
    <property type="molecule type" value="Genomic_DNA"/>
</dbReference>
<feature type="compositionally biased region" description="Polar residues" evidence="1">
    <location>
        <begin position="202"/>
        <end position="220"/>
    </location>
</feature>
<organism evidence="3 4">
    <name type="scientific">Mycena pura</name>
    <dbReference type="NCBI Taxonomy" id="153505"/>
    <lineage>
        <taxon>Eukaryota</taxon>
        <taxon>Fungi</taxon>
        <taxon>Dikarya</taxon>
        <taxon>Basidiomycota</taxon>
        <taxon>Agaricomycotina</taxon>
        <taxon>Agaricomycetes</taxon>
        <taxon>Agaricomycetidae</taxon>
        <taxon>Agaricales</taxon>
        <taxon>Marasmiineae</taxon>
        <taxon>Mycenaceae</taxon>
        <taxon>Mycena</taxon>
    </lineage>
</organism>
<keyword evidence="2" id="KW-1133">Transmembrane helix</keyword>
<keyword evidence="4" id="KW-1185">Reference proteome</keyword>
<evidence type="ECO:0000256" key="2">
    <source>
        <dbReference type="SAM" id="Phobius"/>
    </source>
</evidence>
<gene>
    <name evidence="3" type="ORF">GGX14DRAFT_559118</name>
</gene>
<accession>A0AAD6YK97</accession>
<evidence type="ECO:0000313" key="4">
    <source>
        <dbReference type="Proteomes" id="UP001219525"/>
    </source>
</evidence>